<evidence type="ECO:0000313" key="2">
    <source>
        <dbReference type="EMBL" id="MST96221.1"/>
    </source>
</evidence>
<comment type="caution">
    <text evidence="2">The sequence shown here is derived from an EMBL/GenBank/DDBJ whole genome shotgun (WGS) entry which is preliminary data.</text>
</comment>
<dbReference type="PANTHER" id="PTHR14359">
    <property type="entry name" value="HOMO-OLIGOMERIC FLAVIN CONTAINING CYS DECARBOXYLASE FAMILY"/>
    <property type="match status" value="1"/>
</dbReference>
<evidence type="ECO:0000259" key="1">
    <source>
        <dbReference type="Pfam" id="PF02441"/>
    </source>
</evidence>
<dbReference type="PANTHER" id="PTHR14359:SF6">
    <property type="entry name" value="PHOSPHOPANTOTHENOYLCYSTEINE DECARBOXYLASE"/>
    <property type="match status" value="1"/>
</dbReference>
<dbReference type="SUPFAM" id="SSF52507">
    <property type="entry name" value="Homo-oligomeric flavin-containing Cys decarboxylases, HFCD"/>
    <property type="match status" value="1"/>
</dbReference>
<evidence type="ECO:0000313" key="3">
    <source>
        <dbReference type="Proteomes" id="UP000435649"/>
    </source>
</evidence>
<dbReference type="GO" id="GO:0004633">
    <property type="term" value="F:phosphopantothenoylcysteine decarboxylase activity"/>
    <property type="evidence" value="ECO:0007669"/>
    <property type="project" value="TreeGrafter"/>
</dbReference>
<dbReference type="InterPro" id="IPR003382">
    <property type="entry name" value="Flavoprotein"/>
</dbReference>
<dbReference type="GO" id="GO:0010181">
    <property type="term" value="F:FMN binding"/>
    <property type="evidence" value="ECO:0007669"/>
    <property type="project" value="TreeGrafter"/>
</dbReference>
<name>A0A844G0M5_9BACT</name>
<dbReference type="EMBL" id="VUNS01000003">
    <property type="protein sequence ID" value="MST96221.1"/>
    <property type="molecule type" value="Genomic_DNA"/>
</dbReference>
<reference evidence="2 3" key="1">
    <citation type="submission" date="2019-08" db="EMBL/GenBank/DDBJ databases">
        <title>In-depth cultivation of the pig gut microbiome towards novel bacterial diversity and tailored functional studies.</title>
        <authorList>
            <person name="Wylensek D."/>
            <person name="Hitch T.C.A."/>
            <person name="Clavel T."/>
        </authorList>
    </citation>
    <scope>NUCLEOTIDE SEQUENCE [LARGE SCALE GENOMIC DNA]</scope>
    <source>
        <strain evidence="2 3">BBE-744-WT-12</strain>
    </source>
</reference>
<dbReference type="AlphaFoldDB" id="A0A844G0M5"/>
<protein>
    <submittedName>
        <fullName evidence="2">Phosphopantothenoylcysteine decarboxylase</fullName>
    </submittedName>
</protein>
<dbReference type="Gene3D" id="3.40.50.1950">
    <property type="entry name" value="Flavin prenyltransferase-like"/>
    <property type="match status" value="1"/>
</dbReference>
<dbReference type="Pfam" id="PF02441">
    <property type="entry name" value="Flavoprotein"/>
    <property type="match status" value="1"/>
</dbReference>
<gene>
    <name evidence="2" type="ORF">FYJ85_04065</name>
</gene>
<dbReference type="InterPro" id="IPR036551">
    <property type="entry name" value="Flavin_trans-like"/>
</dbReference>
<dbReference type="GO" id="GO:0071513">
    <property type="term" value="C:phosphopantothenoylcysteine decarboxylase complex"/>
    <property type="evidence" value="ECO:0007669"/>
    <property type="project" value="TreeGrafter"/>
</dbReference>
<proteinExistence type="predicted"/>
<keyword evidence="3" id="KW-1185">Reference proteome</keyword>
<organism evidence="2 3">
    <name type="scientific">Victivallis lenta</name>
    <dbReference type="NCBI Taxonomy" id="2606640"/>
    <lineage>
        <taxon>Bacteria</taxon>
        <taxon>Pseudomonadati</taxon>
        <taxon>Lentisphaerota</taxon>
        <taxon>Lentisphaeria</taxon>
        <taxon>Victivallales</taxon>
        <taxon>Victivallaceae</taxon>
        <taxon>Victivallis</taxon>
    </lineage>
</organism>
<accession>A0A844G0M5</accession>
<dbReference type="GO" id="GO:0015937">
    <property type="term" value="P:coenzyme A biosynthetic process"/>
    <property type="evidence" value="ECO:0007669"/>
    <property type="project" value="TreeGrafter"/>
</dbReference>
<dbReference type="RefSeq" id="WP_106053973.1">
    <property type="nucleotide sequence ID" value="NZ_CALXOB010000016.1"/>
</dbReference>
<feature type="domain" description="Flavoprotein" evidence="1">
    <location>
        <begin position="6"/>
        <end position="170"/>
    </location>
</feature>
<sequence length="180" mass="19099">MNPKLIALGVTGGIAAYKAAELCSLFFRSGFEVQVLMTENAARFVTPLTFRTLSRRPVVTSLWDVADWRPEHVALADEAALLAVAPATANFLAKFAGGIADDALTTFAATFDGPVLLAPAMNPKMWAHPACRSNVEILAGRGVHFAGPENGRVACGEAGTGRMAAPETIFRIASELLKQE</sequence>
<dbReference type="Proteomes" id="UP000435649">
    <property type="component" value="Unassembled WGS sequence"/>
</dbReference>